<evidence type="ECO:0000313" key="5">
    <source>
        <dbReference type="Proteomes" id="UP000016922"/>
    </source>
</evidence>
<dbReference type="FunFam" id="2.70.98.10:FF:000010">
    <property type="entry name" value="Alpha-1,2-mannosidase family protein"/>
    <property type="match status" value="1"/>
</dbReference>
<dbReference type="InterPro" id="IPR005887">
    <property type="entry name" value="GH92_a_mannosidase_put"/>
</dbReference>
<dbReference type="PANTHER" id="PTHR12143">
    <property type="entry name" value="PEPTIDE N-GLYCANASE PNGASE -RELATED"/>
    <property type="match status" value="1"/>
</dbReference>
<dbReference type="InterPro" id="IPR008928">
    <property type="entry name" value="6-hairpin_glycosidase_sf"/>
</dbReference>
<feature type="chain" id="PRO_5004507473" evidence="1">
    <location>
        <begin position="22"/>
        <end position="831"/>
    </location>
</feature>
<feature type="domain" description="Glycosyl hydrolase family 92" evidence="2">
    <location>
        <begin position="286"/>
        <end position="770"/>
    </location>
</feature>
<dbReference type="AlphaFoldDB" id="S3CNE2"/>
<keyword evidence="1" id="KW-0732">Signal</keyword>
<evidence type="ECO:0000313" key="4">
    <source>
        <dbReference type="EMBL" id="EPE26699.1"/>
    </source>
</evidence>
<dbReference type="GO" id="GO:0005634">
    <property type="term" value="C:nucleus"/>
    <property type="evidence" value="ECO:0007669"/>
    <property type="project" value="TreeGrafter"/>
</dbReference>
<dbReference type="OMA" id="TMVNPQN"/>
<dbReference type="GO" id="GO:0016798">
    <property type="term" value="F:hydrolase activity, acting on glycosyl bonds"/>
    <property type="evidence" value="ECO:0007669"/>
    <property type="project" value="UniProtKB-KW"/>
</dbReference>
<feature type="signal peptide" evidence="1">
    <location>
        <begin position="1"/>
        <end position="21"/>
    </location>
</feature>
<dbReference type="GO" id="GO:0005975">
    <property type="term" value="P:carbohydrate metabolic process"/>
    <property type="evidence" value="ECO:0007669"/>
    <property type="project" value="InterPro"/>
</dbReference>
<dbReference type="InterPro" id="IPR014718">
    <property type="entry name" value="GH-type_carb-bd"/>
</dbReference>
<keyword evidence="4" id="KW-0326">Glycosidase</keyword>
<dbReference type="SUPFAM" id="SSF48208">
    <property type="entry name" value="Six-hairpin glycosidases"/>
    <property type="match status" value="1"/>
</dbReference>
<gene>
    <name evidence="4" type="ORF">GLAREA_02612</name>
</gene>
<dbReference type="InterPro" id="IPR041371">
    <property type="entry name" value="GH92_N"/>
</dbReference>
<reference evidence="4 5" key="1">
    <citation type="journal article" date="2013" name="BMC Genomics">
        <title>Genomics-driven discovery of the pneumocandin biosynthetic gene cluster in the fungus Glarea lozoyensis.</title>
        <authorList>
            <person name="Chen L."/>
            <person name="Yue Q."/>
            <person name="Zhang X."/>
            <person name="Xiang M."/>
            <person name="Wang C."/>
            <person name="Li S."/>
            <person name="Che Y."/>
            <person name="Ortiz-Lopez F.J."/>
            <person name="Bills G.F."/>
            <person name="Liu X."/>
            <person name="An Z."/>
        </authorList>
    </citation>
    <scope>NUCLEOTIDE SEQUENCE [LARGE SCALE GENOMIC DNA]</scope>
    <source>
        <strain evidence="5">ATCC 20868 / MF5171</strain>
    </source>
</reference>
<evidence type="ECO:0000256" key="1">
    <source>
        <dbReference type="SAM" id="SignalP"/>
    </source>
</evidence>
<dbReference type="Gene3D" id="2.70.98.10">
    <property type="match status" value="1"/>
</dbReference>
<organism evidence="4 5">
    <name type="scientific">Glarea lozoyensis (strain ATCC 20868 / MF5171)</name>
    <dbReference type="NCBI Taxonomy" id="1116229"/>
    <lineage>
        <taxon>Eukaryota</taxon>
        <taxon>Fungi</taxon>
        <taxon>Dikarya</taxon>
        <taxon>Ascomycota</taxon>
        <taxon>Pezizomycotina</taxon>
        <taxon>Leotiomycetes</taxon>
        <taxon>Helotiales</taxon>
        <taxon>Helotiaceae</taxon>
        <taxon>Glarea</taxon>
    </lineage>
</organism>
<accession>S3CNE2</accession>
<dbReference type="Gene3D" id="3.30.2080.10">
    <property type="entry name" value="GH92 mannosidase domain"/>
    <property type="match status" value="1"/>
</dbReference>
<evidence type="ECO:0000259" key="3">
    <source>
        <dbReference type="Pfam" id="PF17678"/>
    </source>
</evidence>
<dbReference type="GO" id="GO:0000224">
    <property type="term" value="F:peptide-N4-(N-acetyl-beta-glucosaminyl)asparagine amidase activity"/>
    <property type="evidence" value="ECO:0007669"/>
    <property type="project" value="TreeGrafter"/>
</dbReference>
<dbReference type="FunFam" id="3.30.2080.10:FF:000001">
    <property type="entry name" value="Alpha-1,2-mannosidase subfamily"/>
    <property type="match status" value="1"/>
</dbReference>
<dbReference type="InterPro" id="IPR050883">
    <property type="entry name" value="PNGase"/>
</dbReference>
<dbReference type="KEGG" id="glz:GLAREA_02612"/>
<proteinExistence type="predicted"/>
<keyword evidence="4" id="KW-0378">Hydrolase</keyword>
<dbReference type="FunFam" id="1.20.1050.60:FF:000002">
    <property type="entry name" value="Glycosyl hydrolase family 92"/>
    <property type="match status" value="1"/>
</dbReference>
<dbReference type="NCBIfam" id="TIGR01180">
    <property type="entry name" value="aman2_put"/>
    <property type="match status" value="1"/>
</dbReference>
<dbReference type="Gene3D" id="1.20.1610.10">
    <property type="entry name" value="alpha-1,2-mannosidases domains"/>
    <property type="match status" value="1"/>
</dbReference>
<dbReference type="EMBL" id="KE145370">
    <property type="protein sequence ID" value="EPE26699.1"/>
    <property type="molecule type" value="Genomic_DNA"/>
</dbReference>
<dbReference type="GO" id="GO:0006516">
    <property type="term" value="P:glycoprotein catabolic process"/>
    <property type="evidence" value="ECO:0007669"/>
    <property type="project" value="TreeGrafter"/>
</dbReference>
<dbReference type="PANTHER" id="PTHR12143:SF25">
    <property type="entry name" value="FAMILY PROTEIN, PUTATIVE (AFU_ORTHOLOGUE AFUA_1G10790)-RELATED"/>
    <property type="match status" value="1"/>
</dbReference>
<protein>
    <submittedName>
        <fullName evidence="4">Six-hairpin glycosidase</fullName>
    </submittedName>
</protein>
<feature type="domain" description="Glycosyl hydrolase family 92 N-terminal" evidence="3">
    <location>
        <begin position="31"/>
        <end position="280"/>
    </location>
</feature>
<dbReference type="Pfam" id="PF17678">
    <property type="entry name" value="Glyco_hydro_92N"/>
    <property type="match status" value="1"/>
</dbReference>
<name>S3CNE2_GLAL2</name>
<dbReference type="Gene3D" id="1.20.1050.60">
    <property type="entry name" value="alpha-1,2-mannosidase"/>
    <property type="match status" value="1"/>
</dbReference>
<dbReference type="OrthoDB" id="449263at2759"/>
<dbReference type="RefSeq" id="XP_008085889.1">
    <property type="nucleotide sequence ID" value="XM_008087698.1"/>
</dbReference>
<keyword evidence="5" id="KW-1185">Reference proteome</keyword>
<sequence>MVLYYQFVSFALAIFSTTSLAQNSSYDVLDYVDQLIGSANGGNVFPGATIPYGMAKACPDVDSGSNQGGFTTEGGKVFGFSSMHDSGTGGSPSLGNFALFPYAGCPGDDINGCVYPKDFRKIPYVNTSVKASPGYFGIQLASGVQAEMTTSQHTSLFRFKFPPTDASGRASSPLILLDLTDLSNSRQDNGTVKVDAKSGRMTGSARFLPSFGIGSYTLYFCADFKGLVRDNGVFVNTRASADVKELTLARSINGYPLPGGSFVRFTSPTSNGILARVGVSFISSQQACSNAESEIPTFDFEATHTAARNLWETKISPIKVSTTGVNSSMLKNFYSGIYRTMVNPQDYTGENPLWKSSEPYYDSFYCIWDLFRSQMPFLTILDPVAITRQIRSLIDTYRHLGWLPDCRMSLCQGYTQGGSNADNVLADAYLKGISDGIDWEEGYQAVVKDAEVEPYFWSVQGRGGLDSWKSLGYIPKEDFDYKGTGTMTRSLSRTLEYSYNDFAITQIATGLGGKDADVEKYISRSSNWQNLFKPDQSGGSIKGVDTGFRGFLQPKYLNKTFGYQNPLACSNVDTDPNSICSLQRTAGETFESSIWEYSFFVPHDQGRLITKLGGPDAFIKRLDYMHDNQITYIGNEPAFLTVFQYHYAGRPGLSAKRSHYYIPAYFGITHDGLPGNDDSGTMGAFVAFSMLGLFPNPGQNVYFIIPPYFESVSITSPLTNKTATIKNVNFDATYKNIYIQSATLNGEVYTKNWIDHSFFTEGKELILTLGPAESAWGTRVVDLPPSLGKYEGFTNFTGNSTVEKRAQVFASVPLDKLTEKTGAKYWAAEEG</sequence>
<evidence type="ECO:0000259" key="2">
    <source>
        <dbReference type="Pfam" id="PF07971"/>
    </source>
</evidence>
<dbReference type="eggNOG" id="ENOG502QR5Q">
    <property type="taxonomic scope" value="Eukaryota"/>
</dbReference>
<dbReference type="HOGENOM" id="CLU_003690_4_1_1"/>
<dbReference type="GO" id="GO:0005829">
    <property type="term" value="C:cytosol"/>
    <property type="evidence" value="ECO:0007669"/>
    <property type="project" value="TreeGrafter"/>
</dbReference>
<dbReference type="Proteomes" id="UP000016922">
    <property type="component" value="Unassembled WGS sequence"/>
</dbReference>
<dbReference type="Pfam" id="PF07971">
    <property type="entry name" value="Glyco_hydro_92"/>
    <property type="match status" value="1"/>
</dbReference>
<dbReference type="GO" id="GO:0030246">
    <property type="term" value="F:carbohydrate binding"/>
    <property type="evidence" value="ECO:0007669"/>
    <property type="project" value="InterPro"/>
</dbReference>
<dbReference type="InterPro" id="IPR012939">
    <property type="entry name" value="Glyco_hydro_92"/>
</dbReference>
<dbReference type="FunFam" id="1.20.1610.10:FF:000002">
    <property type="entry name" value="Alpha-1,2-mannosidase family protein"/>
    <property type="match status" value="1"/>
</dbReference>
<dbReference type="GeneID" id="19461669"/>